<dbReference type="OrthoDB" id="4127560at2759"/>
<evidence type="ECO:0000313" key="3">
    <source>
        <dbReference type="Proteomes" id="UP000664534"/>
    </source>
</evidence>
<dbReference type="Gene3D" id="3.40.50.720">
    <property type="entry name" value="NAD(P)-binding Rossmann-like Domain"/>
    <property type="match status" value="1"/>
</dbReference>
<evidence type="ECO:0000259" key="1">
    <source>
        <dbReference type="Pfam" id="PF01370"/>
    </source>
</evidence>
<organism evidence="2 3">
    <name type="scientific">Imshaugia aleurites</name>
    <dbReference type="NCBI Taxonomy" id="172621"/>
    <lineage>
        <taxon>Eukaryota</taxon>
        <taxon>Fungi</taxon>
        <taxon>Dikarya</taxon>
        <taxon>Ascomycota</taxon>
        <taxon>Pezizomycotina</taxon>
        <taxon>Lecanoromycetes</taxon>
        <taxon>OSLEUM clade</taxon>
        <taxon>Lecanoromycetidae</taxon>
        <taxon>Lecanorales</taxon>
        <taxon>Lecanorineae</taxon>
        <taxon>Parmeliaceae</taxon>
        <taxon>Imshaugia</taxon>
    </lineage>
</organism>
<dbReference type="InterPro" id="IPR001509">
    <property type="entry name" value="Epimerase_deHydtase"/>
</dbReference>
<sequence>MSEYLESHSLPDAIESEEVLEELLSRPPVWLPKLLAGVEGDVMFLGIGGKVGPTIARMAKRAVPSKRIIGVARFSEKGLRARLQGWDIETIFCDLLERDAVVSLPDVSNIVYMAGKKFGVGEDPSFAWAMNTHVPALVAERYKKARIVAFSTLCVYPFAAISGGGWDESVEPGPTGDYATSCVGRERMFSYFSRRHGTPGRLARLNYAIDMRYGVLHDVAQWVRKGQPIPIGTAYASVIWQGDSNAQILGALAHTTTPTTPLNVGGPEQMSIRMAAHEFGRRFGKEPIFEGEETQTGWYNNTLAAQRLYGYPVVPLARMIDWVANWVASDMPSLDKPTHYEERGGQF</sequence>
<comment type="caution">
    <text evidence="2">The sequence shown here is derived from an EMBL/GenBank/DDBJ whole genome shotgun (WGS) entry which is preliminary data.</text>
</comment>
<dbReference type="Proteomes" id="UP000664534">
    <property type="component" value="Unassembled WGS sequence"/>
</dbReference>
<dbReference type="Pfam" id="PF01370">
    <property type="entry name" value="Epimerase"/>
    <property type="match status" value="1"/>
</dbReference>
<protein>
    <recommendedName>
        <fullName evidence="1">NAD-dependent epimerase/dehydratase domain-containing protein</fullName>
    </recommendedName>
</protein>
<keyword evidence="3" id="KW-1185">Reference proteome</keyword>
<name>A0A8H3IS73_9LECA</name>
<proteinExistence type="predicted"/>
<dbReference type="AlphaFoldDB" id="A0A8H3IS73"/>
<feature type="domain" description="NAD-dependent epimerase/dehydratase" evidence="1">
    <location>
        <begin position="45"/>
        <end position="205"/>
    </location>
</feature>
<evidence type="ECO:0000313" key="2">
    <source>
        <dbReference type="EMBL" id="CAF9924054.1"/>
    </source>
</evidence>
<gene>
    <name evidence="2" type="ORF">IMSHALPRED_006073</name>
</gene>
<reference evidence="2" key="1">
    <citation type="submission" date="2021-03" db="EMBL/GenBank/DDBJ databases">
        <authorList>
            <person name="Tagirdzhanova G."/>
        </authorList>
    </citation>
    <scope>NUCLEOTIDE SEQUENCE</scope>
</reference>
<dbReference type="InterPro" id="IPR036291">
    <property type="entry name" value="NAD(P)-bd_dom_sf"/>
</dbReference>
<accession>A0A8H3IS73</accession>
<dbReference type="EMBL" id="CAJPDT010000035">
    <property type="protein sequence ID" value="CAF9924054.1"/>
    <property type="molecule type" value="Genomic_DNA"/>
</dbReference>
<dbReference type="SUPFAM" id="SSF51735">
    <property type="entry name" value="NAD(P)-binding Rossmann-fold domains"/>
    <property type="match status" value="1"/>
</dbReference>